<dbReference type="EMBL" id="VNHU01000001">
    <property type="protein sequence ID" value="TYP77071.1"/>
    <property type="molecule type" value="Genomic_DNA"/>
</dbReference>
<evidence type="ECO:0000259" key="6">
    <source>
        <dbReference type="PROSITE" id="PS50263"/>
    </source>
</evidence>
<evidence type="ECO:0000313" key="8">
    <source>
        <dbReference type="Proteomes" id="UP000324376"/>
    </source>
</evidence>
<evidence type="ECO:0000313" key="7">
    <source>
        <dbReference type="EMBL" id="TYP77071.1"/>
    </source>
</evidence>
<dbReference type="PANTHER" id="PTHR47799">
    <property type="entry name" value="OMEGA-AMIDASE YAFV"/>
    <property type="match status" value="1"/>
</dbReference>
<keyword evidence="8" id="KW-1185">Reference proteome</keyword>
<dbReference type="GO" id="GO:0106008">
    <property type="term" value="F:2-oxoglutaramate amidase activity"/>
    <property type="evidence" value="ECO:0007669"/>
    <property type="project" value="TreeGrafter"/>
</dbReference>
<dbReference type="PROSITE" id="PS50263">
    <property type="entry name" value="CN_HYDROLASE"/>
    <property type="match status" value="1"/>
</dbReference>
<dbReference type="OrthoDB" id="9811121at2"/>
<keyword evidence="2 7" id="KW-0378">Hydrolase</keyword>
<accession>A0A5S5CCG9</accession>
<evidence type="ECO:0000256" key="5">
    <source>
        <dbReference type="ARBA" id="ARBA00072139"/>
    </source>
</evidence>
<reference evidence="7 8" key="1">
    <citation type="submission" date="2019-07" db="EMBL/GenBank/DDBJ databases">
        <title>Genomic Encyclopedia of Archaeal and Bacterial Type Strains, Phase II (KMG-II): from individual species to whole genera.</title>
        <authorList>
            <person name="Goeker M."/>
        </authorList>
    </citation>
    <scope>NUCLEOTIDE SEQUENCE [LARGE SCALE GENOMIC DNA]</scope>
    <source>
        <strain evidence="7 8">DSM 17527</strain>
    </source>
</reference>
<dbReference type="InterPro" id="IPR003010">
    <property type="entry name" value="C-N_Hydrolase"/>
</dbReference>
<dbReference type="InterPro" id="IPR036526">
    <property type="entry name" value="C-N_Hydrolase_sf"/>
</dbReference>
<dbReference type="InterPro" id="IPR052737">
    <property type="entry name" value="Omega-amidase_YafV"/>
</dbReference>
<dbReference type="AlphaFoldDB" id="A0A5S5CCG9"/>
<dbReference type="PANTHER" id="PTHR47799:SF1">
    <property type="entry name" value="OMEGA-AMIDASE YAFV"/>
    <property type="match status" value="1"/>
</dbReference>
<gene>
    <name evidence="7" type="ORF">BD809_101219</name>
</gene>
<dbReference type="GO" id="GO:0050152">
    <property type="term" value="F:omega-amidase activity"/>
    <property type="evidence" value="ECO:0007669"/>
    <property type="project" value="UniProtKB-EC"/>
</dbReference>
<comment type="caution">
    <text evidence="7">The sequence shown here is derived from an EMBL/GenBank/DDBJ whole genome shotgun (WGS) entry which is preliminary data.</text>
</comment>
<comment type="catalytic activity">
    <reaction evidence="4">
        <text>a monoamide of a dicarboxylate + H2O = a dicarboxylate + NH4(+)</text>
        <dbReference type="Rhea" id="RHEA:11716"/>
        <dbReference type="ChEBI" id="CHEBI:15377"/>
        <dbReference type="ChEBI" id="CHEBI:28938"/>
        <dbReference type="ChEBI" id="CHEBI:28965"/>
        <dbReference type="ChEBI" id="CHEBI:77450"/>
        <dbReference type="EC" id="3.5.1.3"/>
    </reaction>
</comment>
<dbReference type="FunFam" id="3.60.110.10:FF:000004">
    <property type="entry name" value="Carbon-nitrogen hydrolase"/>
    <property type="match status" value="1"/>
</dbReference>
<dbReference type="EC" id="3.5.1.3" evidence="3"/>
<feature type="domain" description="CN hydrolase" evidence="6">
    <location>
        <begin position="5"/>
        <end position="238"/>
    </location>
</feature>
<proteinExistence type="inferred from homology"/>
<comment type="similarity">
    <text evidence="1">Belongs to the carbon-nitrogen hydrolase superfamily. NIT1/NIT2 family.</text>
</comment>
<dbReference type="RefSeq" id="WP_148781096.1">
    <property type="nucleotide sequence ID" value="NZ_VNHU01000001.1"/>
</dbReference>
<dbReference type="Proteomes" id="UP000324376">
    <property type="component" value="Unassembled WGS sequence"/>
</dbReference>
<dbReference type="Gene3D" id="3.60.110.10">
    <property type="entry name" value="Carbon-nitrogen hydrolase"/>
    <property type="match status" value="1"/>
</dbReference>
<evidence type="ECO:0000256" key="2">
    <source>
        <dbReference type="ARBA" id="ARBA00022801"/>
    </source>
</evidence>
<dbReference type="NCBIfam" id="NF007757">
    <property type="entry name" value="PRK10438.1"/>
    <property type="match status" value="1"/>
</dbReference>
<protein>
    <recommendedName>
        <fullName evidence="5">Omega-amidase YafV</fullName>
        <ecNumber evidence="3">3.5.1.3</ecNumber>
    </recommendedName>
</protein>
<organism evidence="7 8">
    <name type="scientific">Aquimarina intermedia</name>
    <dbReference type="NCBI Taxonomy" id="350814"/>
    <lineage>
        <taxon>Bacteria</taxon>
        <taxon>Pseudomonadati</taxon>
        <taxon>Bacteroidota</taxon>
        <taxon>Flavobacteriia</taxon>
        <taxon>Flavobacteriales</taxon>
        <taxon>Flavobacteriaceae</taxon>
        <taxon>Aquimarina</taxon>
    </lineage>
</organism>
<dbReference type="SUPFAM" id="SSF56317">
    <property type="entry name" value="Carbon-nitrogen hydrolase"/>
    <property type="match status" value="1"/>
</dbReference>
<sequence>MSETLKVALIQSNLSWEHAGENRTNFEQKLNKLAQTVDLVVLPEMFSSGFTMNASAVAEGMNDATVQWMLRMAKAKNFALIGSIVIKENDNFYNRALFVSPEGSIEYYDKHQLFTMAGEDKSYTPGEDKVVIEYKGWRIQPLICYDLRFPVWSRNTSEVDVLIYMANWPEKRVLAWDTLLKARAIENMTYCIGVNRVGVDGKGYNYVGHSAVYDVLGNPITSNTPVEKETILYATLDKTHIQQTRVKLPFLVDADPFTILKKDN</sequence>
<evidence type="ECO:0000256" key="4">
    <source>
        <dbReference type="ARBA" id="ARBA00052904"/>
    </source>
</evidence>
<evidence type="ECO:0000256" key="3">
    <source>
        <dbReference type="ARBA" id="ARBA00039118"/>
    </source>
</evidence>
<evidence type="ECO:0000256" key="1">
    <source>
        <dbReference type="ARBA" id="ARBA00010613"/>
    </source>
</evidence>
<name>A0A5S5CCG9_9FLAO</name>
<dbReference type="Pfam" id="PF00795">
    <property type="entry name" value="CN_hydrolase"/>
    <property type="match status" value="1"/>
</dbReference>
<dbReference type="CDD" id="cd07575">
    <property type="entry name" value="Xc-1258_like"/>
    <property type="match status" value="1"/>
</dbReference>